<keyword evidence="1" id="KW-0732">Signal</keyword>
<evidence type="ECO:0000313" key="2">
    <source>
        <dbReference type="EMBL" id="GIX94279.1"/>
    </source>
</evidence>
<evidence type="ECO:0000313" key="3">
    <source>
        <dbReference type="Proteomes" id="UP001054837"/>
    </source>
</evidence>
<sequence>MTTAQFLKPLGFHSLLVFIIGIAASFGAPPAFPKPTCSFSNQEYHVDQTWFKYLRTPNLNTCVRCTCKSVSTVHSMDCTQFLKKQEVLTISNA</sequence>
<name>A0AAV4PCD7_9ARAC</name>
<dbReference type="AlphaFoldDB" id="A0AAV4PCD7"/>
<proteinExistence type="predicted"/>
<organism evidence="2 3">
    <name type="scientific">Caerostris darwini</name>
    <dbReference type="NCBI Taxonomy" id="1538125"/>
    <lineage>
        <taxon>Eukaryota</taxon>
        <taxon>Metazoa</taxon>
        <taxon>Ecdysozoa</taxon>
        <taxon>Arthropoda</taxon>
        <taxon>Chelicerata</taxon>
        <taxon>Arachnida</taxon>
        <taxon>Araneae</taxon>
        <taxon>Araneomorphae</taxon>
        <taxon>Entelegynae</taxon>
        <taxon>Araneoidea</taxon>
        <taxon>Araneidae</taxon>
        <taxon>Caerostris</taxon>
    </lineage>
</organism>
<dbReference type="EMBL" id="BPLQ01002587">
    <property type="protein sequence ID" value="GIX94279.1"/>
    <property type="molecule type" value="Genomic_DNA"/>
</dbReference>
<feature type="signal peptide" evidence="1">
    <location>
        <begin position="1"/>
        <end position="27"/>
    </location>
</feature>
<dbReference type="Proteomes" id="UP001054837">
    <property type="component" value="Unassembled WGS sequence"/>
</dbReference>
<reference evidence="2 3" key="1">
    <citation type="submission" date="2021-06" db="EMBL/GenBank/DDBJ databases">
        <title>Caerostris darwini draft genome.</title>
        <authorList>
            <person name="Kono N."/>
            <person name="Arakawa K."/>
        </authorList>
    </citation>
    <scope>NUCLEOTIDE SEQUENCE [LARGE SCALE GENOMIC DNA]</scope>
</reference>
<gene>
    <name evidence="2" type="primary">AVEN_252402_1</name>
    <name evidence="2" type="ORF">CDAR_562171</name>
</gene>
<keyword evidence="3" id="KW-1185">Reference proteome</keyword>
<comment type="caution">
    <text evidence="2">The sequence shown here is derived from an EMBL/GenBank/DDBJ whole genome shotgun (WGS) entry which is preliminary data.</text>
</comment>
<evidence type="ECO:0000256" key="1">
    <source>
        <dbReference type="SAM" id="SignalP"/>
    </source>
</evidence>
<protein>
    <recommendedName>
        <fullName evidence="4">Secreted protein</fullName>
    </recommendedName>
</protein>
<feature type="chain" id="PRO_5043786274" description="Secreted protein" evidence="1">
    <location>
        <begin position="28"/>
        <end position="93"/>
    </location>
</feature>
<accession>A0AAV4PCD7</accession>
<evidence type="ECO:0008006" key="4">
    <source>
        <dbReference type="Google" id="ProtNLM"/>
    </source>
</evidence>